<dbReference type="Gene3D" id="1.10.357.10">
    <property type="entry name" value="Tetracycline Repressor, domain 2"/>
    <property type="match status" value="1"/>
</dbReference>
<evidence type="ECO:0000256" key="1">
    <source>
        <dbReference type="ARBA" id="ARBA00023125"/>
    </source>
</evidence>
<gene>
    <name evidence="4" type="ORF">ACIBG2_44155</name>
</gene>
<evidence type="ECO:0000313" key="5">
    <source>
        <dbReference type="Proteomes" id="UP001612741"/>
    </source>
</evidence>
<evidence type="ECO:0000256" key="2">
    <source>
        <dbReference type="PROSITE-ProRule" id="PRU00335"/>
    </source>
</evidence>
<dbReference type="RefSeq" id="WP_397090187.1">
    <property type="nucleotide sequence ID" value="NZ_JBITGY010000015.1"/>
</dbReference>
<protein>
    <submittedName>
        <fullName evidence="4">TetR/AcrR family transcriptional regulator</fullName>
    </submittedName>
</protein>
<dbReference type="SUPFAM" id="SSF46689">
    <property type="entry name" value="Homeodomain-like"/>
    <property type="match status" value="1"/>
</dbReference>
<dbReference type="PROSITE" id="PS50977">
    <property type="entry name" value="HTH_TETR_2"/>
    <property type="match status" value="1"/>
</dbReference>
<dbReference type="InterPro" id="IPR009057">
    <property type="entry name" value="Homeodomain-like_sf"/>
</dbReference>
<comment type="caution">
    <text evidence="4">The sequence shown here is derived from an EMBL/GenBank/DDBJ whole genome shotgun (WGS) entry which is preliminary data.</text>
</comment>
<sequence length="93" mass="10340">MLTKEQIVRAAVEVLDAQGVNGLNLRRLGAHLGTAASAMYYHVRSKDKLVALAADHVFGEIPMPEAAGGGRRPRRWRGERMRWLSGTTGWSRR</sequence>
<name>A0ABW7Z8D7_9ACTN</name>
<proteinExistence type="predicted"/>
<dbReference type="Proteomes" id="UP001612741">
    <property type="component" value="Unassembled WGS sequence"/>
</dbReference>
<dbReference type="InterPro" id="IPR001647">
    <property type="entry name" value="HTH_TetR"/>
</dbReference>
<dbReference type="Pfam" id="PF00440">
    <property type="entry name" value="TetR_N"/>
    <property type="match status" value="1"/>
</dbReference>
<keyword evidence="5" id="KW-1185">Reference proteome</keyword>
<evidence type="ECO:0000313" key="4">
    <source>
        <dbReference type="EMBL" id="MFI6504442.1"/>
    </source>
</evidence>
<feature type="domain" description="HTH tetR-type" evidence="3">
    <location>
        <begin position="1"/>
        <end position="61"/>
    </location>
</feature>
<keyword evidence="1 2" id="KW-0238">DNA-binding</keyword>
<organism evidence="4 5">
    <name type="scientific">Nonomuraea typhae</name>
    <dbReference type="NCBI Taxonomy" id="2603600"/>
    <lineage>
        <taxon>Bacteria</taxon>
        <taxon>Bacillati</taxon>
        <taxon>Actinomycetota</taxon>
        <taxon>Actinomycetes</taxon>
        <taxon>Streptosporangiales</taxon>
        <taxon>Streptosporangiaceae</taxon>
        <taxon>Nonomuraea</taxon>
    </lineage>
</organism>
<accession>A0ABW7Z8D7</accession>
<feature type="DNA-binding region" description="H-T-H motif" evidence="2">
    <location>
        <begin position="24"/>
        <end position="43"/>
    </location>
</feature>
<reference evidence="4 5" key="1">
    <citation type="submission" date="2024-10" db="EMBL/GenBank/DDBJ databases">
        <title>The Natural Products Discovery Center: Release of the First 8490 Sequenced Strains for Exploring Actinobacteria Biosynthetic Diversity.</title>
        <authorList>
            <person name="Kalkreuter E."/>
            <person name="Kautsar S.A."/>
            <person name="Yang D."/>
            <person name="Bader C.D."/>
            <person name="Teijaro C.N."/>
            <person name="Fluegel L."/>
            <person name="Davis C.M."/>
            <person name="Simpson J.R."/>
            <person name="Lauterbach L."/>
            <person name="Steele A.D."/>
            <person name="Gui C."/>
            <person name="Meng S."/>
            <person name="Li G."/>
            <person name="Viehrig K."/>
            <person name="Ye F."/>
            <person name="Su P."/>
            <person name="Kiefer A.F."/>
            <person name="Nichols A."/>
            <person name="Cepeda A.J."/>
            <person name="Yan W."/>
            <person name="Fan B."/>
            <person name="Jiang Y."/>
            <person name="Adhikari A."/>
            <person name="Zheng C.-J."/>
            <person name="Schuster L."/>
            <person name="Cowan T.M."/>
            <person name="Smanski M.J."/>
            <person name="Chevrette M.G."/>
            <person name="De Carvalho L.P.S."/>
            <person name="Shen B."/>
        </authorList>
    </citation>
    <scope>NUCLEOTIDE SEQUENCE [LARGE SCALE GENOMIC DNA]</scope>
    <source>
        <strain evidence="4 5">NPDC050545</strain>
    </source>
</reference>
<dbReference type="PRINTS" id="PR00455">
    <property type="entry name" value="HTHTETR"/>
</dbReference>
<dbReference type="EMBL" id="JBITGY010000015">
    <property type="protein sequence ID" value="MFI6504442.1"/>
    <property type="molecule type" value="Genomic_DNA"/>
</dbReference>
<evidence type="ECO:0000259" key="3">
    <source>
        <dbReference type="PROSITE" id="PS50977"/>
    </source>
</evidence>